<dbReference type="SUPFAM" id="SSF100950">
    <property type="entry name" value="NagB/RpiA/CoA transferase-like"/>
    <property type="match status" value="1"/>
</dbReference>
<dbReference type="InterPro" id="IPR014036">
    <property type="entry name" value="DeoR-like_C"/>
</dbReference>
<dbReference type="SUPFAM" id="SSF46785">
    <property type="entry name" value="Winged helix' DNA-binding domain"/>
    <property type="match status" value="1"/>
</dbReference>
<accession>A0ABV6DTQ0</accession>
<dbReference type="PROSITE" id="PS51000">
    <property type="entry name" value="HTH_DEOR_2"/>
    <property type="match status" value="1"/>
</dbReference>
<evidence type="ECO:0000313" key="5">
    <source>
        <dbReference type="EMBL" id="MFC0216035.1"/>
    </source>
</evidence>
<evidence type="ECO:0000256" key="1">
    <source>
        <dbReference type="ARBA" id="ARBA00023015"/>
    </source>
</evidence>
<evidence type="ECO:0000256" key="2">
    <source>
        <dbReference type="ARBA" id="ARBA00023125"/>
    </source>
</evidence>
<evidence type="ECO:0000256" key="3">
    <source>
        <dbReference type="ARBA" id="ARBA00023163"/>
    </source>
</evidence>
<dbReference type="InterPro" id="IPR036390">
    <property type="entry name" value="WH_DNA-bd_sf"/>
</dbReference>
<dbReference type="RefSeq" id="WP_377473805.1">
    <property type="nucleotide sequence ID" value="NZ_JBHLWN010000107.1"/>
</dbReference>
<feature type="domain" description="HTH deoR-type" evidence="4">
    <location>
        <begin position="26"/>
        <end position="81"/>
    </location>
</feature>
<keyword evidence="2 5" id="KW-0238">DNA-binding</keyword>
<name>A0ABV6DTQ0_9BACL</name>
<dbReference type="InterPro" id="IPR050313">
    <property type="entry name" value="Carb_Metab_HTH_regulators"/>
</dbReference>
<comment type="caution">
    <text evidence="5">The sequence shown here is derived from an EMBL/GenBank/DDBJ whole genome shotgun (WGS) entry which is preliminary data.</text>
</comment>
<evidence type="ECO:0000259" key="4">
    <source>
        <dbReference type="PROSITE" id="PS51000"/>
    </source>
</evidence>
<keyword evidence="3" id="KW-0804">Transcription</keyword>
<protein>
    <submittedName>
        <fullName evidence="5">DeoR/GlpR family DNA-binding transcription regulator</fullName>
    </submittedName>
</protein>
<dbReference type="PRINTS" id="PR00037">
    <property type="entry name" value="HTHLACR"/>
</dbReference>
<reference evidence="5 6" key="1">
    <citation type="submission" date="2024-09" db="EMBL/GenBank/DDBJ databases">
        <authorList>
            <person name="Sun Q."/>
            <person name="Mori K."/>
        </authorList>
    </citation>
    <scope>NUCLEOTIDE SEQUENCE [LARGE SCALE GENOMIC DNA]</scope>
    <source>
        <strain evidence="5 6">CCM 7759</strain>
    </source>
</reference>
<dbReference type="Pfam" id="PF08220">
    <property type="entry name" value="HTH_DeoR"/>
    <property type="match status" value="1"/>
</dbReference>
<dbReference type="EMBL" id="JBHLWN010000107">
    <property type="protein sequence ID" value="MFC0216035.1"/>
    <property type="molecule type" value="Genomic_DNA"/>
</dbReference>
<dbReference type="InterPro" id="IPR001034">
    <property type="entry name" value="DeoR_HTH"/>
</dbReference>
<gene>
    <name evidence="5" type="ORF">ACFFK0_26910</name>
</gene>
<dbReference type="SMART" id="SM00420">
    <property type="entry name" value="HTH_DEOR"/>
    <property type="match status" value="1"/>
</dbReference>
<dbReference type="Gene3D" id="1.10.10.10">
    <property type="entry name" value="Winged helix-like DNA-binding domain superfamily/Winged helix DNA-binding domain"/>
    <property type="match status" value="1"/>
</dbReference>
<dbReference type="Proteomes" id="UP001589776">
    <property type="component" value="Unassembled WGS sequence"/>
</dbReference>
<dbReference type="InterPro" id="IPR036388">
    <property type="entry name" value="WH-like_DNA-bd_sf"/>
</dbReference>
<dbReference type="SMART" id="SM01134">
    <property type="entry name" value="DeoRC"/>
    <property type="match status" value="1"/>
</dbReference>
<evidence type="ECO:0000313" key="6">
    <source>
        <dbReference type="Proteomes" id="UP001589776"/>
    </source>
</evidence>
<dbReference type="InterPro" id="IPR018356">
    <property type="entry name" value="Tscrpt_reg_HTH_DeoR_CS"/>
</dbReference>
<dbReference type="InterPro" id="IPR037171">
    <property type="entry name" value="NagB/RpiA_transferase-like"/>
</dbReference>
<dbReference type="PROSITE" id="PS00894">
    <property type="entry name" value="HTH_DEOR_1"/>
    <property type="match status" value="1"/>
</dbReference>
<organism evidence="5 6">
    <name type="scientific">Paenibacillus chartarius</name>
    <dbReference type="NCBI Taxonomy" id="747481"/>
    <lineage>
        <taxon>Bacteria</taxon>
        <taxon>Bacillati</taxon>
        <taxon>Bacillota</taxon>
        <taxon>Bacilli</taxon>
        <taxon>Bacillales</taxon>
        <taxon>Paenibacillaceae</taxon>
        <taxon>Paenibacillus</taxon>
    </lineage>
</organism>
<dbReference type="GO" id="GO:0003677">
    <property type="term" value="F:DNA binding"/>
    <property type="evidence" value="ECO:0007669"/>
    <property type="project" value="UniProtKB-KW"/>
</dbReference>
<dbReference type="PANTHER" id="PTHR30363:SF44">
    <property type="entry name" value="AGA OPERON TRANSCRIPTIONAL REPRESSOR-RELATED"/>
    <property type="match status" value="1"/>
</dbReference>
<dbReference type="Pfam" id="PF00455">
    <property type="entry name" value="DeoRC"/>
    <property type="match status" value="1"/>
</dbReference>
<keyword evidence="1" id="KW-0805">Transcription regulation</keyword>
<sequence>MNELKYAIIMNTIHIHVIQGANYMFAIERQNKIKELLFQHKRVDVVELSDMFSVTDVTIRRDLDKLEQQGFLVKTYGGAVLNEKLTAAVPSIAENDDQYADSKAMIGKIAAQMIEDGDAIYLSPGSTCLEIAKNIKQRSLTVLTNDLSIAYELKDSIGLKTILLGGDLVPSTTILVGGLTLQMLKGIYLSKAFIGVKGAHMDAGYTLSNYEEAQVLQEVSRISTEIIVTADYSKFGNKGFARLGDLTMAKKVISNKQIPNDYKKYYFEKAIKLYTAFEFE</sequence>
<dbReference type="PANTHER" id="PTHR30363">
    <property type="entry name" value="HTH-TYPE TRANSCRIPTIONAL REGULATOR SRLR-RELATED"/>
    <property type="match status" value="1"/>
</dbReference>
<keyword evidence="6" id="KW-1185">Reference proteome</keyword>
<proteinExistence type="predicted"/>